<dbReference type="EC" id="3.1.3.16" evidence="4"/>
<evidence type="ECO:0000256" key="4">
    <source>
        <dbReference type="ARBA" id="ARBA00013081"/>
    </source>
</evidence>
<evidence type="ECO:0000256" key="8">
    <source>
        <dbReference type="ARBA" id="ARBA00023211"/>
    </source>
</evidence>
<feature type="domain" description="PPM-type phosphatase" evidence="12">
    <location>
        <begin position="23"/>
        <end position="303"/>
    </location>
</feature>
<evidence type="ECO:0000256" key="9">
    <source>
        <dbReference type="ARBA" id="ARBA00048832"/>
    </source>
</evidence>
<keyword evidence="8" id="KW-0464">Manganese</keyword>
<dbReference type="FunFam" id="3.60.40.10:FF:000016">
    <property type="entry name" value="Protein phosphatase 2C"/>
    <property type="match status" value="1"/>
</dbReference>
<dbReference type="SUPFAM" id="SSF81606">
    <property type="entry name" value="PP2C-like"/>
    <property type="match status" value="1"/>
</dbReference>
<dbReference type="CDD" id="cd00143">
    <property type="entry name" value="PP2Cc"/>
    <property type="match status" value="1"/>
</dbReference>
<evidence type="ECO:0000256" key="10">
    <source>
        <dbReference type="RuleBase" id="RU003465"/>
    </source>
</evidence>
<dbReference type="GO" id="GO:1903753">
    <property type="term" value="P:negative regulation of p38MAPK cascade"/>
    <property type="evidence" value="ECO:0007669"/>
    <property type="project" value="UniProtKB-ARBA"/>
</dbReference>
<evidence type="ECO:0000313" key="13">
    <source>
        <dbReference type="EMBL" id="VEU23131.1"/>
    </source>
</evidence>
<dbReference type="PANTHER" id="PTHR13832">
    <property type="entry name" value="PROTEIN PHOSPHATASE 2C"/>
    <property type="match status" value="1"/>
</dbReference>
<organism evidence="13 14">
    <name type="scientific">Brettanomyces naardenensis</name>
    <name type="common">Yeast</name>
    <dbReference type="NCBI Taxonomy" id="13370"/>
    <lineage>
        <taxon>Eukaryota</taxon>
        <taxon>Fungi</taxon>
        <taxon>Dikarya</taxon>
        <taxon>Ascomycota</taxon>
        <taxon>Saccharomycotina</taxon>
        <taxon>Pichiomycetes</taxon>
        <taxon>Pichiales</taxon>
        <taxon>Pichiaceae</taxon>
        <taxon>Brettanomyces</taxon>
    </lineage>
</organism>
<feature type="compositionally biased region" description="Acidic residues" evidence="11">
    <location>
        <begin position="435"/>
        <end position="444"/>
    </location>
</feature>
<keyword evidence="5" id="KW-0479">Metal-binding</keyword>
<evidence type="ECO:0000256" key="6">
    <source>
        <dbReference type="ARBA" id="ARBA00022801"/>
    </source>
</evidence>
<comment type="similarity">
    <text evidence="3 10">Belongs to the PP2C family.</text>
</comment>
<feature type="region of interest" description="Disordered" evidence="11">
    <location>
        <begin position="347"/>
        <end position="378"/>
    </location>
</feature>
<evidence type="ECO:0000256" key="3">
    <source>
        <dbReference type="ARBA" id="ARBA00006702"/>
    </source>
</evidence>
<dbReference type="GO" id="GO:0004722">
    <property type="term" value="F:protein serine/threonine phosphatase activity"/>
    <property type="evidence" value="ECO:0007669"/>
    <property type="project" value="UniProtKB-EC"/>
</dbReference>
<dbReference type="InterPro" id="IPR015655">
    <property type="entry name" value="PP2C"/>
</dbReference>
<feature type="region of interest" description="Disordered" evidence="11">
    <location>
        <begin position="416"/>
        <end position="460"/>
    </location>
</feature>
<dbReference type="STRING" id="13370.A0A448YQF4"/>
<proteinExistence type="inferred from homology"/>
<dbReference type="InterPro" id="IPR000222">
    <property type="entry name" value="PP2C_BS"/>
</dbReference>
<dbReference type="InParanoid" id="A0A448YQF4"/>
<comment type="cofactor">
    <cofactor evidence="2">
        <name>Mg(2+)</name>
        <dbReference type="ChEBI" id="CHEBI:18420"/>
    </cofactor>
</comment>
<protein>
    <recommendedName>
        <fullName evidence="4">protein-serine/threonine phosphatase</fullName>
        <ecNumber evidence="4">3.1.3.16</ecNumber>
    </recommendedName>
</protein>
<dbReference type="InterPro" id="IPR036457">
    <property type="entry name" value="PPM-type-like_dom_sf"/>
</dbReference>
<dbReference type="InterPro" id="IPR001932">
    <property type="entry name" value="PPM-type_phosphatase-like_dom"/>
</dbReference>
<evidence type="ECO:0000256" key="5">
    <source>
        <dbReference type="ARBA" id="ARBA00022723"/>
    </source>
</evidence>
<dbReference type="PROSITE" id="PS51746">
    <property type="entry name" value="PPM_2"/>
    <property type="match status" value="1"/>
</dbReference>
<feature type="compositionally biased region" description="Basic and acidic residues" evidence="11">
    <location>
        <begin position="445"/>
        <end position="460"/>
    </location>
</feature>
<evidence type="ECO:0000313" key="14">
    <source>
        <dbReference type="Proteomes" id="UP000290900"/>
    </source>
</evidence>
<evidence type="ECO:0000256" key="7">
    <source>
        <dbReference type="ARBA" id="ARBA00022912"/>
    </source>
</evidence>
<dbReference type="FunCoup" id="A0A448YQF4">
    <property type="interactions" value="1442"/>
</dbReference>
<reference evidence="13 14" key="1">
    <citation type="submission" date="2018-12" db="EMBL/GenBank/DDBJ databases">
        <authorList>
            <person name="Tiukova I."/>
            <person name="Dainat J."/>
        </authorList>
    </citation>
    <scope>NUCLEOTIDE SEQUENCE [LARGE SCALE GENOMIC DNA]</scope>
</reference>
<dbReference type="Gene3D" id="3.60.40.10">
    <property type="entry name" value="PPM-type phosphatase domain"/>
    <property type="match status" value="1"/>
</dbReference>
<dbReference type="GO" id="GO:1904289">
    <property type="term" value="P:regulation of mitotic DNA damage checkpoint"/>
    <property type="evidence" value="ECO:0007669"/>
    <property type="project" value="UniProtKB-ARBA"/>
</dbReference>
<dbReference type="PROSITE" id="PS01032">
    <property type="entry name" value="PPM_1"/>
    <property type="match status" value="1"/>
</dbReference>
<dbReference type="Pfam" id="PF00481">
    <property type="entry name" value="PP2C"/>
    <property type="match status" value="1"/>
</dbReference>
<dbReference type="SMART" id="SM00332">
    <property type="entry name" value="PP2Cc"/>
    <property type="match status" value="1"/>
</dbReference>
<dbReference type="AlphaFoldDB" id="A0A448YQF4"/>
<comment type="catalytic activity">
    <reaction evidence="9">
        <text>O-phospho-L-threonyl-[protein] + H2O = L-threonyl-[protein] + phosphate</text>
        <dbReference type="Rhea" id="RHEA:47004"/>
        <dbReference type="Rhea" id="RHEA-COMP:11060"/>
        <dbReference type="Rhea" id="RHEA-COMP:11605"/>
        <dbReference type="ChEBI" id="CHEBI:15377"/>
        <dbReference type="ChEBI" id="CHEBI:30013"/>
        <dbReference type="ChEBI" id="CHEBI:43474"/>
        <dbReference type="ChEBI" id="CHEBI:61977"/>
        <dbReference type="EC" id="3.1.3.16"/>
    </reaction>
    <physiologicalReaction direction="left-to-right" evidence="9">
        <dbReference type="Rhea" id="RHEA:47005"/>
    </physiologicalReaction>
</comment>
<name>A0A448YQF4_BRENA</name>
<dbReference type="EMBL" id="CAACVR010000034">
    <property type="protein sequence ID" value="VEU23131.1"/>
    <property type="molecule type" value="Genomic_DNA"/>
</dbReference>
<keyword evidence="6 10" id="KW-0378">Hydrolase</keyword>
<comment type="cofactor">
    <cofactor evidence="1">
        <name>Mn(2+)</name>
        <dbReference type="ChEBI" id="CHEBI:29035"/>
    </cofactor>
</comment>
<gene>
    <name evidence="13" type="ORF">BRENAR_LOCUS3862</name>
</gene>
<accession>A0A448YQF4</accession>
<dbReference type="Proteomes" id="UP000290900">
    <property type="component" value="Unassembled WGS sequence"/>
</dbReference>
<evidence type="ECO:0000256" key="1">
    <source>
        <dbReference type="ARBA" id="ARBA00001936"/>
    </source>
</evidence>
<keyword evidence="14" id="KW-1185">Reference proteome</keyword>
<dbReference type="PANTHER" id="PTHR13832:SF565">
    <property type="entry name" value="AT28366P-RELATED"/>
    <property type="match status" value="1"/>
</dbReference>
<keyword evidence="7 10" id="KW-0904">Protein phosphatase</keyword>
<evidence type="ECO:0000259" key="12">
    <source>
        <dbReference type="PROSITE" id="PS51746"/>
    </source>
</evidence>
<sequence>MGQILSQPITEKSSEEGGDKFVAYGLSCMQGWRISMEDSHSTVLDLKSVEVVNGKGGKGESSDSSDSQIAYFGVFDGHGGEKVAQFTGKNLPRILKQTDAFGENDFIKVFKDGYLAADVAILKDDELSKDPSGCAATSVLITDKLIVCGNAGDSRTVMSVGGQCKPLSFDHKPTNEGEKARIVAAGGYVDLGRVNGNLALSRGIGDFEFKNATDLPAEEQAVTALPDVIVHDATKEDEFIILACDGIWDCLTSQQAVDFVRRGIKLKQSMTEICENMMDTCLAPTSGGSGIGCDNMSVCIVALLRGQTLEDWYDKIGSKITEDDLAKLPTPNELSLDLYKVDLESKQQQNAKNEEAAKGSSSGAADYDDEEDNPILKAGATGGAPNLIQQLLAASNISTNNDIIYLDSSASSILQSLGVMEEDEDDNGGDKKMEEIEEEEEEKTETESDKAEEEPKSDKQ</sequence>
<dbReference type="OrthoDB" id="10264738at2759"/>
<dbReference type="GO" id="GO:0046872">
    <property type="term" value="F:metal ion binding"/>
    <property type="evidence" value="ECO:0007669"/>
    <property type="project" value="UniProtKB-KW"/>
</dbReference>
<evidence type="ECO:0000256" key="11">
    <source>
        <dbReference type="SAM" id="MobiDB-lite"/>
    </source>
</evidence>
<evidence type="ECO:0000256" key="2">
    <source>
        <dbReference type="ARBA" id="ARBA00001946"/>
    </source>
</evidence>